<dbReference type="Pfam" id="PF00854">
    <property type="entry name" value="PTR2"/>
    <property type="match status" value="1"/>
</dbReference>
<keyword evidence="7 8" id="KW-0472">Membrane</keyword>
<evidence type="ECO:0000256" key="2">
    <source>
        <dbReference type="ARBA" id="ARBA00022448"/>
    </source>
</evidence>
<evidence type="ECO:0000313" key="10">
    <source>
        <dbReference type="Proteomes" id="UP000054761"/>
    </source>
</evidence>
<proteinExistence type="predicted"/>
<feature type="transmembrane region" description="Helical" evidence="8">
    <location>
        <begin position="307"/>
        <end position="326"/>
    </location>
</feature>
<accession>A0A0W0VHR1</accession>
<evidence type="ECO:0000256" key="6">
    <source>
        <dbReference type="ARBA" id="ARBA00022989"/>
    </source>
</evidence>
<keyword evidence="6 8" id="KW-1133">Transmembrane helix</keyword>
<feature type="transmembrane region" description="Helical" evidence="8">
    <location>
        <begin position="369"/>
        <end position="397"/>
    </location>
</feature>
<dbReference type="SUPFAM" id="SSF103473">
    <property type="entry name" value="MFS general substrate transporter"/>
    <property type="match status" value="1"/>
</dbReference>
<feature type="transmembrane region" description="Helical" evidence="8">
    <location>
        <begin position="71"/>
        <end position="89"/>
    </location>
</feature>
<feature type="transmembrane region" description="Helical" evidence="8">
    <location>
        <begin position="338"/>
        <end position="357"/>
    </location>
</feature>
<name>A0A0W0VHR1_9GAMM</name>
<dbReference type="InterPro" id="IPR050171">
    <property type="entry name" value="MFS_Transporters"/>
</dbReference>
<gene>
    <name evidence="9" type="primary">ydgR</name>
    <name evidence="9" type="ORF">Lisr_1951</name>
</gene>
<feature type="transmembrane region" description="Helical" evidence="8">
    <location>
        <begin position="443"/>
        <end position="465"/>
    </location>
</feature>
<keyword evidence="5" id="KW-0571">Peptide transport</keyword>
<evidence type="ECO:0000313" key="9">
    <source>
        <dbReference type="EMBL" id="KTD19389.1"/>
    </source>
</evidence>
<dbReference type="GO" id="GO:0005886">
    <property type="term" value="C:plasma membrane"/>
    <property type="evidence" value="ECO:0007669"/>
    <property type="project" value="UniProtKB-SubCell"/>
</dbReference>
<dbReference type="OrthoDB" id="9772725at2"/>
<evidence type="ECO:0000256" key="1">
    <source>
        <dbReference type="ARBA" id="ARBA00004651"/>
    </source>
</evidence>
<keyword evidence="3" id="KW-1003">Cell membrane</keyword>
<feature type="transmembrane region" description="Helical" evidence="8">
    <location>
        <begin position="404"/>
        <end position="423"/>
    </location>
</feature>
<sequence>MPEGMVPLFFIQIVATLSFSVLYSTLVLFMKGKLGLKPSSANSIMGVFVAFNYGLHLLGGYWGGRLFSNRALFCIGMVAQIIGCIFLSFSSQDFLYYGLAAYLTGAGLNVTCLNCMLTQRFKPEDSRRETAFLWNYSGMNIGFFVGFTMSGYFQLTENYQRLFLLSSIGNLIALLICLYYWHLLDDRHTAYSCKNKKAQKRSVMAGLMMVILLPFALSHMLHHAEWANRLVLLTCAAMLYVICWLAFRQKNKEDRNKMLAFSMLMGAGIIFWMMYQLAPMGLTHFIDHNVQRQFGSLIIPPQWFQNINTITIVIGGPLIGSLMLHMRARGIKINIPSQFAVALFLMAMAFIILPLGINRANAQGLVNPGWVVLCYFLQSVGELLISPIGYAMIGLLAPVSLQGIMMGMWMLGTGVGATLSSYSSNWMTAGFETVEPLLTNSSYSYVFMILALFTLMASFLLFILIPKLKTLMKEKQDDTIAEVDLATV</sequence>
<dbReference type="InterPro" id="IPR036259">
    <property type="entry name" value="MFS_trans_sf"/>
</dbReference>
<dbReference type="GO" id="GO:0015833">
    <property type="term" value="P:peptide transport"/>
    <property type="evidence" value="ECO:0007669"/>
    <property type="project" value="UniProtKB-KW"/>
</dbReference>
<dbReference type="Gene3D" id="1.20.1250.20">
    <property type="entry name" value="MFS general substrate transporter like domains"/>
    <property type="match status" value="1"/>
</dbReference>
<evidence type="ECO:0000256" key="7">
    <source>
        <dbReference type="ARBA" id="ARBA00023136"/>
    </source>
</evidence>
<feature type="transmembrane region" description="Helical" evidence="8">
    <location>
        <begin position="202"/>
        <end position="220"/>
    </location>
</feature>
<dbReference type="InterPro" id="IPR005279">
    <property type="entry name" value="Dipep/tripep_permease"/>
</dbReference>
<evidence type="ECO:0000256" key="8">
    <source>
        <dbReference type="SAM" id="Phobius"/>
    </source>
</evidence>
<dbReference type="AlphaFoldDB" id="A0A0W0VHR1"/>
<dbReference type="PANTHER" id="PTHR23517">
    <property type="entry name" value="RESISTANCE PROTEIN MDTM, PUTATIVE-RELATED-RELATED"/>
    <property type="match status" value="1"/>
</dbReference>
<feature type="transmembrane region" description="Helical" evidence="8">
    <location>
        <begin position="41"/>
        <end position="59"/>
    </location>
</feature>
<keyword evidence="4 8" id="KW-0812">Transmembrane</keyword>
<feature type="transmembrane region" description="Helical" evidence="8">
    <location>
        <begin position="226"/>
        <end position="247"/>
    </location>
</feature>
<feature type="transmembrane region" description="Helical" evidence="8">
    <location>
        <begin position="95"/>
        <end position="117"/>
    </location>
</feature>
<keyword evidence="2" id="KW-0813">Transport</keyword>
<dbReference type="EMBL" id="LNYH01000112">
    <property type="protein sequence ID" value="KTD19389.1"/>
    <property type="molecule type" value="Genomic_DNA"/>
</dbReference>
<keyword evidence="10" id="KW-1185">Reference proteome</keyword>
<reference evidence="9 10" key="1">
    <citation type="submission" date="2015-11" db="EMBL/GenBank/DDBJ databases">
        <title>Genomic analysis of 38 Legionella species identifies large and diverse effector repertoires.</title>
        <authorList>
            <person name="Burstein D."/>
            <person name="Amaro F."/>
            <person name="Zusman T."/>
            <person name="Lifshitz Z."/>
            <person name="Cohen O."/>
            <person name="Gilbert J.A."/>
            <person name="Pupko T."/>
            <person name="Shuman H.A."/>
            <person name="Segal G."/>
        </authorList>
    </citation>
    <scope>NUCLEOTIDE SEQUENCE [LARGE SCALE GENOMIC DNA]</scope>
    <source>
        <strain evidence="9 10">Bercovier 4</strain>
    </source>
</reference>
<dbReference type="STRING" id="454.Lisr_1951"/>
<feature type="transmembrane region" description="Helical" evidence="8">
    <location>
        <begin position="259"/>
        <end position="278"/>
    </location>
</feature>
<dbReference type="GO" id="GO:1904680">
    <property type="term" value="F:peptide transmembrane transporter activity"/>
    <property type="evidence" value="ECO:0007669"/>
    <property type="project" value="InterPro"/>
</dbReference>
<comment type="subcellular location">
    <subcellularLocation>
        <location evidence="1">Cell membrane</location>
        <topology evidence="1">Multi-pass membrane protein</topology>
    </subcellularLocation>
</comment>
<comment type="caution">
    <text evidence="9">The sequence shown here is derived from an EMBL/GenBank/DDBJ whole genome shotgun (WGS) entry which is preliminary data.</text>
</comment>
<organism evidence="9 10">
    <name type="scientific">Legionella israelensis</name>
    <dbReference type="NCBI Taxonomy" id="454"/>
    <lineage>
        <taxon>Bacteria</taxon>
        <taxon>Pseudomonadati</taxon>
        <taxon>Pseudomonadota</taxon>
        <taxon>Gammaproteobacteria</taxon>
        <taxon>Legionellales</taxon>
        <taxon>Legionellaceae</taxon>
        <taxon>Legionella</taxon>
    </lineage>
</organism>
<dbReference type="Proteomes" id="UP000054761">
    <property type="component" value="Unassembled WGS sequence"/>
</dbReference>
<feature type="transmembrane region" description="Helical" evidence="8">
    <location>
        <begin position="7"/>
        <end position="29"/>
    </location>
</feature>
<dbReference type="NCBIfam" id="TIGR00924">
    <property type="entry name" value="yjdL_sub1_fam"/>
    <property type="match status" value="1"/>
</dbReference>
<dbReference type="PATRIC" id="fig|454.4.peg.2127"/>
<dbReference type="InterPro" id="IPR000109">
    <property type="entry name" value="POT_fam"/>
</dbReference>
<evidence type="ECO:0000256" key="4">
    <source>
        <dbReference type="ARBA" id="ARBA00022692"/>
    </source>
</evidence>
<feature type="transmembrane region" description="Helical" evidence="8">
    <location>
        <begin position="138"/>
        <end position="155"/>
    </location>
</feature>
<dbReference type="PANTHER" id="PTHR23517:SF15">
    <property type="entry name" value="PROTON-DEPENDENT OLIGOPEPTIDE FAMILY TRANSPORT PROTEIN"/>
    <property type="match status" value="1"/>
</dbReference>
<evidence type="ECO:0000256" key="5">
    <source>
        <dbReference type="ARBA" id="ARBA00022856"/>
    </source>
</evidence>
<protein>
    <submittedName>
        <fullName evidence="9">Peptide transport protein</fullName>
    </submittedName>
</protein>
<feature type="transmembrane region" description="Helical" evidence="8">
    <location>
        <begin position="161"/>
        <end position="181"/>
    </location>
</feature>
<keyword evidence="5" id="KW-0653">Protein transport</keyword>
<evidence type="ECO:0000256" key="3">
    <source>
        <dbReference type="ARBA" id="ARBA00022475"/>
    </source>
</evidence>